<dbReference type="InterPro" id="IPR005801">
    <property type="entry name" value="ADC_synthase"/>
</dbReference>
<accession>A0ABQ4PHP2</accession>
<dbReference type="Pfam" id="PF04715">
    <property type="entry name" value="Anth_synt_I_N"/>
    <property type="match status" value="1"/>
</dbReference>
<evidence type="ECO:0000259" key="3">
    <source>
        <dbReference type="Pfam" id="PF00425"/>
    </source>
</evidence>
<dbReference type="NCBIfam" id="TIGR00553">
    <property type="entry name" value="pabB"/>
    <property type="match status" value="1"/>
</dbReference>
<dbReference type="RefSeq" id="WP_119976848.1">
    <property type="nucleotide sequence ID" value="NZ_BPFB01000020.1"/>
</dbReference>
<sequence length="480" mass="53206">MVYSSTQGVAVKTLPWKYATTEVFSHFSQRPWAILLDSANAEHVDARYDIICIDPIATIVTQGDTTLITHLPQTSAMQQPQFKSEHGVEHSNADPFALLKQLIKRYFPESKACHLPFSGGAVGAFSYDLGRRLESLPNIAEKDIDLPEMNVGIYPWALIFDSHTQQWSMVHYHGEAQLQWQLAQIEQALASMPSHAPFALTSDWQAQIDVTDYHAKFNAVQAYLHSGDCYQINLTQRFMANYQGDEWLAYQTLRQSNGAPFSAFIRLAHHALLSISPERFIQLREDQIQTKPIKGTLPRAADPIADRNAAAQLASSEKDRAENLMIVDLLRNDIGKVAKPGSVNVPSLFAIESFPAVHHLVSTVTATLDVGYHASDLLRAAFPGGSITGAPKIRAMAIIEELEPSRRSLYCGSIGYLSQDGQMDTSITIRTLVAEHQRLYCWAGGGIVADSQVDAEYQESYDKVSKILPVLAKSHDTGRV</sequence>
<reference evidence="5 6" key="1">
    <citation type="submission" date="2021-05" db="EMBL/GenBank/DDBJ databases">
        <title>Molecular characterization for Shewanella algae harboring chromosomal blaOXA-55-like strains isolated from clinical and environment sample.</title>
        <authorList>
            <person name="Ohama Y."/>
            <person name="Aoki K."/>
            <person name="Harada S."/>
            <person name="Moriya K."/>
            <person name="Ishii Y."/>
            <person name="Tateda K."/>
        </authorList>
    </citation>
    <scope>NUCLEOTIDE SEQUENCE [LARGE SCALE GENOMIC DNA]</scope>
    <source>
        <strain evidence="5 6">LMG 23746</strain>
    </source>
</reference>
<dbReference type="Proteomes" id="UP000761574">
    <property type="component" value="Unassembled WGS sequence"/>
</dbReference>
<organism evidence="5 6">
    <name type="scientific">Shewanella algidipiscicola</name>
    <dbReference type="NCBI Taxonomy" id="614070"/>
    <lineage>
        <taxon>Bacteria</taxon>
        <taxon>Pseudomonadati</taxon>
        <taxon>Pseudomonadota</taxon>
        <taxon>Gammaproteobacteria</taxon>
        <taxon>Alteromonadales</taxon>
        <taxon>Shewanellaceae</taxon>
        <taxon>Shewanella</taxon>
    </lineage>
</organism>
<evidence type="ECO:0000259" key="4">
    <source>
        <dbReference type="Pfam" id="PF04715"/>
    </source>
</evidence>
<dbReference type="PANTHER" id="PTHR11236:SF50">
    <property type="entry name" value="AMINODEOXYCHORISMATE SYNTHASE COMPONENT 1"/>
    <property type="match status" value="1"/>
</dbReference>
<dbReference type="PANTHER" id="PTHR11236">
    <property type="entry name" value="AMINOBENZOATE/ANTHRANILATE SYNTHASE"/>
    <property type="match status" value="1"/>
</dbReference>
<name>A0ABQ4PHP2_9GAMM</name>
<dbReference type="InterPro" id="IPR005802">
    <property type="entry name" value="ADC_synth_comp_1"/>
</dbReference>
<evidence type="ECO:0000313" key="6">
    <source>
        <dbReference type="Proteomes" id="UP000761574"/>
    </source>
</evidence>
<dbReference type="Gene3D" id="3.60.120.10">
    <property type="entry name" value="Anthranilate synthase"/>
    <property type="match status" value="1"/>
</dbReference>
<feature type="domain" description="Anthranilate synthase component I N-terminal" evidence="4">
    <location>
        <begin position="21"/>
        <end position="167"/>
    </location>
</feature>
<dbReference type="SUPFAM" id="SSF56322">
    <property type="entry name" value="ADC synthase"/>
    <property type="match status" value="1"/>
</dbReference>
<dbReference type="EMBL" id="BPFB01000020">
    <property type="protein sequence ID" value="GIU47077.1"/>
    <property type="molecule type" value="Genomic_DNA"/>
</dbReference>
<proteinExistence type="predicted"/>
<evidence type="ECO:0000313" key="5">
    <source>
        <dbReference type="EMBL" id="GIU47077.1"/>
    </source>
</evidence>
<keyword evidence="6" id="KW-1185">Reference proteome</keyword>
<dbReference type="Pfam" id="PF00425">
    <property type="entry name" value="Chorismate_bind"/>
    <property type="match status" value="1"/>
</dbReference>
<dbReference type="InterPro" id="IPR015890">
    <property type="entry name" value="Chorismate_C"/>
</dbReference>
<feature type="domain" description="Chorismate-utilising enzyme C-terminal" evidence="3">
    <location>
        <begin position="211"/>
        <end position="463"/>
    </location>
</feature>
<dbReference type="InterPro" id="IPR006805">
    <property type="entry name" value="Anth_synth_I_N"/>
</dbReference>
<dbReference type="InterPro" id="IPR019999">
    <property type="entry name" value="Anth_synth_I-like"/>
</dbReference>
<dbReference type="PRINTS" id="PR00095">
    <property type="entry name" value="ANTSNTHASEI"/>
</dbReference>
<gene>
    <name evidence="5" type="primary">pabB</name>
    <name evidence="5" type="ORF">TUM4630_19720</name>
</gene>
<keyword evidence="2" id="KW-0808">Transferase</keyword>
<evidence type="ECO:0000256" key="2">
    <source>
        <dbReference type="ARBA" id="ARBA00022679"/>
    </source>
</evidence>
<comment type="caution">
    <text evidence="5">The sequence shown here is derived from an EMBL/GenBank/DDBJ whole genome shotgun (WGS) entry which is preliminary data.</text>
</comment>
<dbReference type="EC" id="2.6.1.85" evidence="1"/>
<evidence type="ECO:0000256" key="1">
    <source>
        <dbReference type="ARBA" id="ARBA00013139"/>
    </source>
</evidence>
<protein>
    <recommendedName>
        <fullName evidence="1">aminodeoxychorismate synthase</fullName>
        <ecNumber evidence="1">2.6.1.85</ecNumber>
    </recommendedName>
</protein>